<dbReference type="InterPro" id="IPR035929">
    <property type="entry name" value="CoaB-like_sf"/>
</dbReference>
<evidence type="ECO:0000256" key="1">
    <source>
        <dbReference type="SAM" id="MobiDB-lite"/>
    </source>
</evidence>
<dbReference type="Gene3D" id="3.40.50.10300">
    <property type="entry name" value="CoaB-like"/>
    <property type="match status" value="1"/>
</dbReference>
<name>A0ABD3QLL9_9STRA</name>
<dbReference type="Proteomes" id="UP001530315">
    <property type="component" value="Unassembled WGS sequence"/>
</dbReference>
<proteinExistence type="predicted"/>
<dbReference type="EMBL" id="JALLAZ020000192">
    <property type="protein sequence ID" value="KAL3801318.1"/>
    <property type="molecule type" value="Genomic_DNA"/>
</dbReference>
<reference evidence="2 3" key="1">
    <citation type="submission" date="2024-10" db="EMBL/GenBank/DDBJ databases">
        <title>Updated reference genomes for cyclostephanoid diatoms.</title>
        <authorList>
            <person name="Roberts W.R."/>
            <person name="Alverson A.J."/>
        </authorList>
    </citation>
    <scope>NUCLEOTIDE SEQUENCE [LARGE SCALE GENOMIC DNA]</scope>
    <source>
        <strain evidence="2 3">AJA276-08</strain>
    </source>
</reference>
<organism evidence="2 3">
    <name type="scientific">Stephanodiscus triporus</name>
    <dbReference type="NCBI Taxonomy" id="2934178"/>
    <lineage>
        <taxon>Eukaryota</taxon>
        <taxon>Sar</taxon>
        <taxon>Stramenopiles</taxon>
        <taxon>Ochrophyta</taxon>
        <taxon>Bacillariophyta</taxon>
        <taxon>Coscinodiscophyceae</taxon>
        <taxon>Thalassiosirophycidae</taxon>
        <taxon>Stephanodiscales</taxon>
        <taxon>Stephanodiscaceae</taxon>
        <taxon>Stephanodiscus</taxon>
    </lineage>
</organism>
<evidence type="ECO:0000313" key="3">
    <source>
        <dbReference type="Proteomes" id="UP001530315"/>
    </source>
</evidence>
<keyword evidence="3" id="KW-1185">Reference proteome</keyword>
<dbReference type="AlphaFoldDB" id="A0ABD3QLL9"/>
<evidence type="ECO:0000313" key="2">
    <source>
        <dbReference type="EMBL" id="KAL3801318.1"/>
    </source>
</evidence>
<sequence length="124" mass="14073">MRINPDGTLSLTLYPVPKAMPELRRIWCPEACVVSFKLETDPTILREKSALAMERSGVPCRGERIVDQVREGVTRARICNDRVRDDASLSSHLRERRSPDRGVRGNSEARAASHDGRSDDDERW</sequence>
<comment type="caution">
    <text evidence="2">The sequence shown here is derived from an EMBL/GenBank/DDBJ whole genome shotgun (WGS) entry which is preliminary data.</text>
</comment>
<feature type="region of interest" description="Disordered" evidence="1">
    <location>
        <begin position="88"/>
        <end position="124"/>
    </location>
</feature>
<feature type="compositionally biased region" description="Basic and acidic residues" evidence="1">
    <location>
        <begin position="111"/>
        <end position="124"/>
    </location>
</feature>
<dbReference type="SUPFAM" id="SSF102645">
    <property type="entry name" value="CoaB-like"/>
    <property type="match status" value="1"/>
</dbReference>
<gene>
    <name evidence="2" type="ORF">ACHAW5_002233</name>
</gene>
<protein>
    <submittedName>
        <fullName evidence="2">Uncharacterized protein</fullName>
    </submittedName>
</protein>
<feature type="compositionally biased region" description="Basic and acidic residues" evidence="1">
    <location>
        <begin position="88"/>
        <end position="103"/>
    </location>
</feature>
<accession>A0ABD3QLL9</accession>